<organism evidence="2 3">
    <name type="scientific">Thiorhodococcus minor</name>
    <dbReference type="NCBI Taxonomy" id="57489"/>
    <lineage>
        <taxon>Bacteria</taxon>
        <taxon>Pseudomonadati</taxon>
        <taxon>Pseudomonadota</taxon>
        <taxon>Gammaproteobacteria</taxon>
        <taxon>Chromatiales</taxon>
        <taxon>Chromatiaceae</taxon>
        <taxon>Thiorhodococcus</taxon>
    </lineage>
</organism>
<keyword evidence="1" id="KW-0732">Signal</keyword>
<dbReference type="Proteomes" id="UP000483379">
    <property type="component" value="Unassembled WGS sequence"/>
</dbReference>
<gene>
    <name evidence="2" type="ORF">G3446_05975</name>
</gene>
<sequence>MRGAPILIAVIGALSLSGLAEADPIERIRGYYNRVTTEIARCDARAGSKRLAESGDCGLYLVEVVDNALHRPVAAVGISQSRARYWYDPSGFTGHASARAGGGHGPLVRAELSGQRAAVEWLEEYVYQAGSLVFYFKKSDFGAFRFYFQAGELVDFVPADGPAGSDDPSYVMERSDWPEVLRRSRCYQKHVPGDACTESRPAPTEDFGSRHLCALGADAAVPEELRIREADLTNEAAWSSLEFLDTQVLGKLARADGEAEIPWETLNIGVPNALRTIRGALLRARALALAEERRQHPERLPESVVRAAVDAYCRLLRESALVD</sequence>
<evidence type="ECO:0008006" key="4">
    <source>
        <dbReference type="Google" id="ProtNLM"/>
    </source>
</evidence>
<reference evidence="2 3" key="1">
    <citation type="submission" date="2020-02" db="EMBL/GenBank/DDBJ databases">
        <title>Genome sequences of Thiorhodococcus mannitoliphagus and Thiorhodococcus minor, purple sulfur photosynthetic bacteria in the gammaproteobacterial family, Chromatiaceae.</title>
        <authorList>
            <person name="Aviles F.A."/>
            <person name="Meyer T.E."/>
            <person name="Kyndt J.A."/>
        </authorList>
    </citation>
    <scope>NUCLEOTIDE SEQUENCE [LARGE SCALE GENOMIC DNA]</scope>
    <source>
        <strain evidence="2 3">DSM 11518</strain>
    </source>
</reference>
<protein>
    <recommendedName>
        <fullName evidence="4">YARHG domain-containing protein</fullName>
    </recommendedName>
</protein>
<feature type="signal peptide" evidence="1">
    <location>
        <begin position="1"/>
        <end position="22"/>
    </location>
</feature>
<dbReference type="RefSeq" id="WP_164451676.1">
    <property type="nucleotide sequence ID" value="NZ_JAAIJQ010000012.1"/>
</dbReference>
<dbReference type="AlphaFoldDB" id="A0A6M0JZA2"/>
<evidence type="ECO:0000313" key="3">
    <source>
        <dbReference type="Proteomes" id="UP000483379"/>
    </source>
</evidence>
<keyword evidence="3" id="KW-1185">Reference proteome</keyword>
<feature type="chain" id="PRO_5027000979" description="YARHG domain-containing protein" evidence="1">
    <location>
        <begin position="23"/>
        <end position="323"/>
    </location>
</feature>
<proteinExistence type="predicted"/>
<dbReference type="EMBL" id="JAAIJQ010000012">
    <property type="protein sequence ID" value="NEV61445.1"/>
    <property type="molecule type" value="Genomic_DNA"/>
</dbReference>
<comment type="caution">
    <text evidence="2">The sequence shown here is derived from an EMBL/GenBank/DDBJ whole genome shotgun (WGS) entry which is preliminary data.</text>
</comment>
<name>A0A6M0JZA2_9GAMM</name>
<evidence type="ECO:0000256" key="1">
    <source>
        <dbReference type="SAM" id="SignalP"/>
    </source>
</evidence>
<accession>A0A6M0JZA2</accession>
<evidence type="ECO:0000313" key="2">
    <source>
        <dbReference type="EMBL" id="NEV61445.1"/>
    </source>
</evidence>